<evidence type="ECO:0000313" key="2">
    <source>
        <dbReference type="EMBL" id="NNG36753.1"/>
    </source>
</evidence>
<comment type="caution">
    <text evidence="2">The sequence shown here is derived from an EMBL/GenBank/DDBJ whole genome shotgun (WGS) entry which is preliminary data.</text>
</comment>
<feature type="region of interest" description="Disordered" evidence="1">
    <location>
        <begin position="110"/>
        <end position="136"/>
    </location>
</feature>
<protein>
    <submittedName>
        <fullName evidence="2">Uncharacterized protein</fullName>
    </submittedName>
</protein>
<dbReference type="Proteomes" id="UP000562984">
    <property type="component" value="Unassembled WGS sequence"/>
</dbReference>
<feature type="compositionally biased region" description="Polar residues" evidence="1">
    <location>
        <begin position="120"/>
        <end position="131"/>
    </location>
</feature>
<evidence type="ECO:0000256" key="1">
    <source>
        <dbReference type="SAM" id="MobiDB-lite"/>
    </source>
</evidence>
<dbReference type="EMBL" id="JABEND010000008">
    <property type="protein sequence ID" value="NNG36753.1"/>
    <property type="molecule type" value="Genomic_DNA"/>
</dbReference>
<accession>A0A849AAU0</accession>
<reference evidence="2 3" key="1">
    <citation type="submission" date="2020-05" db="EMBL/GenBank/DDBJ databases">
        <title>Nakamurella sp. DB0629 isolated from air conditioner.</title>
        <authorList>
            <person name="Kim D.H."/>
            <person name="Kim D.-U."/>
        </authorList>
    </citation>
    <scope>NUCLEOTIDE SEQUENCE [LARGE SCALE GENOMIC DNA]</scope>
    <source>
        <strain evidence="2 3">DB0629</strain>
    </source>
</reference>
<dbReference type="AlphaFoldDB" id="A0A849AAU0"/>
<gene>
    <name evidence="2" type="ORF">HKD39_13735</name>
</gene>
<proteinExistence type="predicted"/>
<organism evidence="2 3">
    <name type="scientific">Nakamurella aerolata</name>
    <dbReference type="NCBI Taxonomy" id="1656892"/>
    <lineage>
        <taxon>Bacteria</taxon>
        <taxon>Bacillati</taxon>
        <taxon>Actinomycetota</taxon>
        <taxon>Actinomycetes</taxon>
        <taxon>Nakamurellales</taxon>
        <taxon>Nakamurellaceae</taxon>
        <taxon>Nakamurella</taxon>
    </lineage>
</organism>
<dbReference type="RefSeq" id="WP_171200454.1">
    <property type="nucleotide sequence ID" value="NZ_JABEND010000008.1"/>
</dbReference>
<sequence>MVQLTLSGDPTSIRASGLAWNTFGGDAATAGGGIRTLQTNECMGQELVDLVNAYKEGLPPRLDKVDRAWTMVGAALVTYAGTLEGLQRRMQSVALRYTSQQTAVSNANTALGSARRADSTHAQSRKSQQQLLDPGEKLPADGYVSQVGAKQTALSNARTTLHNIEGEAAQILREHDAAVRTLNGQINDAKALRPDSPPGWLERKWQGIKDFVVSHAGTLKMISAVLKTVAAIATVLSFVPGLNVVMGPIALVAGGIALGLDVLMKLSGVPGMSWSQIGIDAVGLIPGGRSLRLLSATGKMGKFARGARAIDPFMSKAETVGSYYVAGQTTYQAANDIKNKNFADAALAVTGVKVPGLGQRAKNVQAIATNSGNFVNGEYKAVKYWNDPNAKWYDRMYSVAAPATAAGKAGITRYNAKKYATAGTHPFDGSARKAGEAPVLGSAQAKQVRRGWYSSAALDYAVRTGPTRAPAQPSPTSVHSPAVAGQRPPRLPGASTGPSGSVRGPFAPGQRVARLPGARG</sequence>
<name>A0A849AAU0_9ACTN</name>
<feature type="region of interest" description="Disordered" evidence="1">
    <location>
        <begin position="465"/>
        <end position="520"/>
    </location>
</feature>
<evidence type="ECO:0000313" key="3">
    <source>
        <dbReference type="Proteomes" id="UP000562984"/>
    </source>
</evidence>
<keyword evidence="3" id="KW-1185">Reference proteome</keyword>